<organism evidence="2 3">
    <name type="scientific">Eumeta variegata</name>
    <name type="common">Bagworm moth</name>
    <name type="synonym">Eumeta japonica</name>
    <dbReference type="NCBI Taxonomy" id="151549"/>
    <lineage>
        <taxon>Eukaryota</taxon>
        <taxon>Metazoa</taxon>
        <taxon>Ecdysozoa</taxon>
        <taxon>Arthropoda</taxon>
        <taxon>Hexapoda</taxon>
        <taxon>Insecta</taxon>
        <taxon>Pterygota</taxon>
        <taxon>Neoptera</taxon>
        <taxon>Endopterygota</taxon>
        <taxon>Lepidoptera</taxon>
        <taxon>Glossata</taxon>
        <taxon>Ditrysia</taxon>
        <taxon>Tineoidea</taxon>
        <taxon>Psychidae</taxon>
        <taxon>Oiketicinae</taxon>
        <taxon>Eumeta</taxon>
    </lineage>
</organism>
<keyword evidence="3" id="KW-1185">Reference proteome</keyword>
<dbReference type="EMBL" id="BGZK01001147">
    <property type="protein sequence ID" value="GBP72491.1"/>
    <property type="molecule type" value="Genomic_DNA"/>
</dbReference>
<reference evidence="2 3" key="1">
    <citation type="journal article" date="2019" name="Commun. Biol.">
        <title>The bagworm genome reveals a unique fibroin gene that provides high tensile strength.</title>
        <authorList>
            <person name="Kono N."/>
            <person name="Nakamura H."/>
            <person name="Ohtoshi R."/>
            <person name="Tomita M."/>
            <person name="Numata K."/>
            <person name="Arakawa K."/>
        </authorList>
    </citation>
    <scope>NUCLEOTIDE SEQUENCE [LARGE SCALE GENOMIC DNA]</scope>
</reference>
<comment type="caution">
    <text evidence="2">The sequence shown here is derived from an EMBL/GenBank/DDBJ whole genome shotgun (WGS) entry which is preliminary data.</text>
</comment>
<evidence type="ECO:0000313" key="3">
    <source>
        <dbReference type="Proteomes" id="UP000299102"/>
    </source>
</evidence>
<feature type="region of interest" description="Disordered" evidence="1">
    <location>
        <begin position="175"/>
        <end position="208"/>
    </location>
</feature>
<protein>
    <submittedName>
        <fullName evidence="2">Uncharacterized protein</fullName>
    </submittedName>
</protein>
<accession>A0A4C1Y8B0</accession>
<feature type="compositionally biased region" description="Low complexity" evidence="1">
    <location>
        <begin position="75"/>
        <end position="99"/>
    </location>
</feature>
<dbReference type="AlphaFoldDB" id="A0A4C1Y8B0"/>
<proteinExistence type="predicted"/>
<feature type="compositionally biased region" description="Basic and acidic residues" evidence="1">
    <location>
        <begin position="1"/>
        <end position="16"/>
    </location>
</feature>
<feature type="region of interest" description="Disordered" evidence="1">
    <location>
        <begin position="1"/>
        <end position="30"/>
    </location>
</feature>
<name>A0A4C1Y8B0_EUMVA</name>
<evidence type="ECO:0000313" key="2">
    <source>
        <dbReference type="EMBL" id="GBP72491.1"/>
    </source>
</evidence>
<evidence type="ECO:0000256" key="1">
    <source>
        <dbReference type="SAM" id="MobiDB-lite"/>
    </source>
</evidence>
<feature type="region of interest" description="Disordered" evidence="1">
    <location>
        <begin position="67"/>
        <end position="100"/>
    </location>
</feature>
<dbReference type="Proteomes" id="UP000299102">
    <property type="component" value="Unassembled WGS sequence"/>
</dbReference>
<sequence>MKANGSRREKREEKISRKNQVRPRSGAERKTVGVAVRVRVRARRVRAVDGRRWSRVRAPWPVAPRHRAIPRSARRPGLSSLASAALPTTATPRALSPRASRTALAQPPVLAAARLAHPHPPLQAGPDVHAAQGEYSTHTPPPHFTPLTLCKLLAAAGAHRKLTWRQVHFVTRDAPMSTRRGRPPTTTTTTRRARRRRAARLTVASPND</sequence>
<gene>
    <name evidence="2" type="ORF">EVAR_59305_1</name>
</gene>